<organism evidence="1 2">
    <name type="scientific">Pyrinomonas methylaliphatogenes</name>
    <dbReference type="NCBI Taxonomy" id="454194"/>
    <lineage>
        <taxon>Bacteria</taxon>
        <taxon>Pseudomonadati</taxon>
        <taxon>Acidobacteriota</taxon>
        <taxon>Blastocatellia</taxon>
        <taxon>Blastocatellales</taxon>
        <taxon>Pyrinomonadaceae</taxon>
        <taxon>Pyrinomonas</taxon>
    </lineage>
</organism>
<protein>
    <submittedName>
        <fullName evidence="1">Uncharacterized protein</fullName>
    </submittedName>
</protein>
<dbReference type="Proteomes" id="UP000031518">
    <property type="component" value="Unassembled WGS sequence"/>
</dbReference>
<evidence type="ECO:0000313" key="1">
    <source>
        <dbReference type="EMBL" id="CDM65136.1"/>
    </source>
</evidence>
<proteinExistence type="predicted"/>
<gene>
    <name evidence="1" type="ORF">PYK22_01134</name>
</gene>
<evidence type="ECO:0000313" key="2">
    <source>
        <dbReference type="Proteomes" id="UP000031518"/>
    </source>
</evidence>
<keyword evidence="2" id="KW-1185">Reference proteome</keyword>
<sequence length="51" mass="5688">MGTNFAAGRELTRAFASLRFSRSKENGAFRPTFTRCRSSGLDKIPSFAMIQ</sequence>
<dbReference type="AlphaFoldDB" id="A0A0B6WVN2"/>
<name>A0A0B6WVN2_9BACT</name>
<reference evidence="1 2" key="2">
    <citation type="submission" date="2015-01" db="EMBL/GenBank/DDBJ databases">
        <title>Complete genome sequence of Pyrinomonas methylaliphatogenes type strain K22T.</title>
        <authorList>
            <person name="Lee K.C.Y."/>
            <person name="Power J.F."/>
            <person name="Dunfield P.F."/>
            <person name="Morgan X.C."/>
            <person name="Huttenhower C."/>
            <person name="Stott M.B."/>
        </authorList>
    </citation>
    <scope>NUCLEOTIDE SEQUENCE [LARGE SCALE GENOMIC DNA]</scope>
    <source>
        <strain evidence="1 2">K22</strain>
    </source>
</reference>
<accession>A0A0B6WVN2</accession>
<dbReference type="EMBL" id="CBXV010000004">
    <property type="protein sequence ID" value="CDM65136.1"/>
    <property type="molecule type" value="Genomic_DNA"/>
</dbReference>
<reference evidence="1 2" key="1">
    <citation type="submission" date="2013-12" db="EMBL/GenBank/DDBJ databases">
        <authorList>
            <person name="Stott M."/>
        </authorList>
    </citation>
    <scope>NUCLEOTIDE SEQUENCE [LARGE SCALE GENOMIC DNA]</scope>
    <source>
        <strain evidence="1 2">K22</strain>
    </source>
</reference>
<dbReference type="STRING" id="454194.PYK22_01134"/>